<dbReference type="EMBL" id="PIQC01000008">
    <property type="protein sequence ID" value="RUO67102.1"/>
    <property type="molecule type" value="Genomic_DNA"/>
</dbReference>
<keyword evidence="8 14" id="KW-0479">Metal-binding</keyword>
<comment type="caution">
    <text evidence="17">The sequence shown here is derived from an EMBL/GenBank/DDBJ whole genome shotgun (WGS) entry which is preliminary data.</text>
</comment>
<organism evidence="17 18">
    <name type="scientific">Idiomarina ramblicola</name>
    <dbReference type="NCBI Taxonomy" id="263724"/>
    <lineage>
        <taxon>Bacteria</taxon>
        <taxon>Pseudomonadati</taxon>
        <taxon>Pseudomonadota</taxon>
        <taxon>Gammaproteobacteria</taxon>
        <taxon>Alteromonadales</taxon>
        <taxon>Idiomarinaceae</taxon>
        <taxon>Idiomarina</taxon>
    </lineage>
</organism>
<dbReference type="SFLD" id="SFLDG01070">
    <property type="entry name" value="PLP-dependent"/>
    <property type="match status" value="1"/>
</dbReference>
<dbReference type="PANTHER" id="PTHR30538">
    <property type="entry name" value="LYSINE 2,3-AMINOMUTASE-RELATED"/>
    <property type="match status" value="1"/>
</dbReference>
<dbReference type="RefSeq" id="WP_126782931.1">
    <property type="nucleotide sequence ID" value="NZ_PIQC01000008.1"/>
</dbReference>
<evidence type="ECO:0000259" key="16">
    <source>
        <dbReference type="PROSITE" id="PS51918"/>
    </source>
</evidence>
<dbReference type="GO" id="GO:0046872">
    <property type="term" value="F:metal ion binding"/>
    <property type="evidence" value="ECO:0007669"/>
    <property type="project" value="UniProtKB-KW"/>
</dbReference>
<evidence type="ECO:0000256" key="2">
    <source>
        <dbReference type="ARBA" id="ARBA00001933"/>
    </source>
</evidence>
<keyword evidence="9 15" id="KW-0663">Pyridoxal phosphate</keyword>
<dbReference type="NCBIfam" id="TIGR03821">
    <property type="entry name" value="EFP_modif_epmB"/>
    <property type="match status" value="1"/>
</dbReference>
<dbReference type="InterPro" id="IPR022462">
    <property type="entry name" value="EpmB"/>
</dbReference>
<evidence type="ECO:0000256" key="12">
    <source>
        <dbReference type="ARBA" id="ARBA00023235"/>
    </source>
</evidence>
<evidence type="ECO:0000256" key="5">
    <source>
        <dbReference type="ARBA" id="ARBA00022363"/>
    </source>
</evidence>
<dbReference type="GO" id="GO:0016853">
    <property type="term" value="F:isomerase activity"/>
    <property type="evidence" value="ECO:0007669"/>
    <property type="project" value="UniProtKB-KW"/>
</dbReference>
<dbReference type="SFLD" id="SFLDS00029">
    <property type="entry name" value="Radical_SAM"/>
    <property type="match status" value="1"/>
</dbReference>
<feature type="binding site" evidence="14">
    <location>
        <position position="124"/>
    </location>
    <ligand>
        <name>[4Fe-4S] cluster</name>
        <dbReference type="ChEBI" id="CHEBI:49883"/>
        <note>4Fe-4S-S-AdoMet</note>
    </ligand>
</feature>
<dbReference type="Pfam" id="PF04055">
    <property type="entry name" value="Radical_SAM"/>
    <property type="match status" value="1"/>
</dbReference>
<name>A0A432YUW3_9GAMM</name>
<gene>
    <name evidence="17" type="primary">epmB</name>
    <name evidence="17" type="ORF">CWI78_11390</name>
</gene>
<evidence type="ECO:0000256" key="14">
    <source>
        <dbReference type="PIRSR" id="PIRSR004911-1"/>
    </source>
</evidence>
<evidence type="ECO:0000256" key="4">
    <source>
        <dbReference type="ARBA" id="ARBA00008703"/>
    </source>
</evidence>
<evidence type="ECO:0000256" key="8">
    <source>
        <dbReference type="ARBA" id="ARBA00022723"/>
    </source>
</evidence>
<dbReference type="PIRSF" id="PIRSF004911">
    <property type="entry name" value="DUF160"/>
    <property type="match status" value="1"/>
</dbReference>
<comment type="cofactor">
    <cofactor evidence="3">
        <name>[4Fe-4S] cluster</name>
        <dbReference type="ChEBI" id="CHEBI:49883"/>
    </cofactor>
</comment>
<feature type="binding site" evidence="14">
    <location>
        <position position="120"/>
    </location>
    <ligand>
        <name>[4Fe-4S] cluster</name>
        <dbReference type="ChEBI" id="CHEBI:49883"/>
        <note>4Fe-4S-S-AdoMet</note>
    </ligand>
</feature>
<proteinExistence type="inferred from homology"/>
<evidence type="ECO:0000256" key="6">
    <source>
        <dbReference type="ARBA" id="ARBA00022485"/>
    </source>
</evidence>
<dbReference type="AlphaFoldDB" id="A0A432YUW3"/>
<dbReference type="InterPro" id="IPR003739">
    <property type="entry name" value="Lys_aminomutase/Glu_NH3_mut"/>
</dbReference>
<evidence type="ECO:0000256" key="13">
    <source>
        <dbReference type="ARBA" id="ARBA00030756"/>
    </source>
</evidence>
<dbReference type="SFLD" id="SFLDF00314">
    <property type="entry name" value="L-lysine_2_3-aminomutase_(yjeK"/>
    <property type="match status" value="1"/>
</dbReference>
<dbReference type="NCBIfam" id="TIGR00238">
    <property type="entry name" value="KamA family radical SAM protein"/>
    <property type="match status" value="1"/>
</dbReference>
<reference evidence="18" key="1">
    <citation type="journal article" date="2018" name="Front. Microbiol.">
        <title>Genome-Based Analysis Reveals the Taxonomy and Diversity of the Family Idiomarinaceae.</title>
        <authorList>
            <person name="Liu Y."/>
            <person name="Lai Q."/>
            <person name="Shao Z."/>
        </authorList>
    </citation>
    <scope>NUCLEOTIDE SEQUENCE [LARGE SCALE GENOMIC DNA]</scope>
    <source>
        <strain evidence="18">R22</strain>
    </source>
</reference>
<keyword evidence="10" id="KW-0408">Iron</keyword>
<dbReference type="SUPFAM" id="SSF102114">
    <property type="entry name" value="Radical SAM enzymes"/>
    <property type="match status" value="1"/>
</dbReference>
<comment type="similarity">
    <text evidence="4">Belongs to the radical SAM superfamily. KamA family.</text>
</comment>
<evidence type="ECO:0000256" key="7">
    <source>
        <dbReference type="ARBA" id="ARBA00022691"/>
    </source>
</evidence>
<keyword evidence="6 14" id="KW-0004">4Fe-4S</keyword>
<keyword evidence="18" id="KW-1185">Reference proteome</keyword>
<evidence type="ECO:0000313" key="18">
    <source>
        <dbReference type="Proteomes" id="UP000288058"/>
    </source>
</evidence>
<dbReference type="OrthoDB" id="9770937at2"/>
<keyword evidence="7" id="KW-0949">S-adenosyl-L-methionine</keyword>
<evidence type="ECO:0000313" key="17">
    <source>
        <dbReference type="EMBL" id="RUO67102.1"/>
    </source>
</evidence>
<feature type="modified residue" description="N6-(pyridoxal phosphate)lysine" evidence="15">
    <location>
        <position position="332"/>
    </location>
</feature>
<keyword evidence="11 14" id="KW-0411">Iron-sulfur</keyword>
<dbReference type="PROSITE" id="PS51918">
    <property type="entry name" value="RADICAL_SAM"/>
    <property type="match status" value="1"/>
</dbReference>
<comment type="cofactor">
    <cofactor evidence="2 15">
        <name>pyridoxal 5'-phosphate</name>
        <dbReference type="ChEBI" id="CHEBI:597326"/>
    </cofactor>
</comment>
<feature type="binding site" evidence="14">
    <location>
        <position position="127"/>
    </location>
    <ligand>
        <name>[4Fe-4S] cluster</name>
        <dbReference type="ChEBI" id="CHEBI:49883"/>
        <note>4Fe-4S-S-AdoMet</note>
    </ligand>
</feature>
<dbReference type="PANTHER" id="PTHR30538:SF1">
    <property type="entry name" value="L-LYSINE 2,3-AMINOMUTASE"/>
    <property type="match status" value="1"/>
</dbReference>
<evidence type="ECO:0000256" key="1">
    <source>
        <dbReference type="ARBA" id="ARBA00001352"/>
    </source>
</evidence>
<evidence type="ECO:0000256" key="9">
    <source>
        <dbReference type="ARBA" id="ARBA00022898"/>
    </source>
</evidence>
<comment type="catalytic activity">
    <reaction evidence="1">
        <text>L-lysine = D-beta-lysine</text>
        <dbReference type="Rhea" id="RHEA:44148"/>
        <dbReference type="ChEBI" id="CHEBI:32551"/>
        <dbReference type="ChEBI" id="CHEBI:84138"/>
    </reaction>
</comment>
<feature type="domain" description="Radical SAM core" evidence="16">
    <location>
        <begin position="106"/>
        <end position="329"/>
    </location>
</feature>
<sequence length="348" mass="39419">MSESAYSITVNKRPDWQFELKQAYTRPEDMLRALNLDPSLFSADIAARKLFSMRVPRPFVAQMQAGDSNDPLLRQVLPLHNEFDSAPGYSADPLQEQKGPVNGLLHKYKSRVLLILKGGCAVNCRYCFRRHFPYDELTFSKRQLTDTLNYIKQNPEINEVILSGGDPLMESDNRLNALIKEFELLPQLTRLRIHSRLPVVIPSRLTAELKTMLSDTRLQSILVIHANHANEMSLELAETLSDWHRAGIHLLNQSVLLRGVNDSIAALTELSETLFSAHVLPYYLHQLDKVEGASHFAVSDEKAQSLWQQMTHELPGFLVPRLVREQAGELSKTAIMPDGTNTLTKDKL</sequence>
<protein>
    <recommendedName>
        <fullName evidence="5">L-lysine 2,3-aminomutase</fullName>
    </recommendedName>
    <alternativeName>
        <fullName evidence="13">EF-P post-translational modification enzyme B</fullName>
    </alternativeName>
</protein>
<dbReference type="Gene3D" id="3.20.20.70">
    <property type="entry name" value="Aldolase class I"/>
    <property type="match status" value="1"/>
</dbReference>
<dbReference type="GO" id="GO:0051539">
    <property type="term" value="F:4 iron, 4 sulfur cluster binding"/>
    <property type="evidence" value="ECO:0007669"/>
    <property type="project" value="UniProtKB-KW"/>
</dbReference>
<dbReference type="CDD" id="cd01335">
    <property type="entry name" value="Radical_SAM"/>
    <property type="match status" value="1"/>
</dbReference>
<dbReference type="Proteomes" id="UP000288058">
    <property type="component" value="Unassembled WGS sequence"/>
</dbReference>
<dbReference type="InterPro" id="IPR058240">
    <property type="entry name" value="rSAM_sf"/>
</dbReference>
<evidence type="ECO:0000256" key="15">
    <source>
        <dbReference type="PIRSR" id="PIRSR603739-50"/>
    </source>
</evidence>
<accession>A0A432YUW3</accession>
<evidence type="ECO:0000256" key="10">
    <source>
        <dbReference type="ARBA" id="ARBA00023004"/>
    </source>
</evidence>
<evidence type="ECO:0000256" key="3">
    <source>
        <dbReference type="ARBA" id="ARBA00001966"/>
    </source>
</evidence>
<evidence type="ECO:0000256" key="11">
    <source>
        <dbReference type="ARBA" id="ARBA00023014"/>
    </source>
</evidence>
<dbReference type="InterPro" id="IPR007197">
    <property type="entry name" value="rSAM"/>
</dbReference>
<keyword evidence="12" id="KW-0413">Isomerase</keyword>
<dbReference type="InterPro" id="IPR013785">
    <property type="entry name" value="Aldolase_TIM"/>
</dbReference>